<reference evidence="2" key="1">
    <citation type="submission" date="2013-03" db="EMBL/GenBank/DDBJ databases">
        <title>The Genome Sequence of Anopheles christyi ACHKN1017.</title>
        <authorList>
            <consortium name="The Broad Institute Genomics Platform"/>
            <person name="Neafsey D.E."/>
            <person name="Besansky N."/>
            <person name="Walker B."/>
            <person name="Young S.K."/>
            <person name="Zeng Q."/>
            <person name="Gargeya S."/>
            <person name="Fitzgerald M."/>
            <person name="Haas B."/>
            <person name="Abouelleil A."/>
            <person name="Allen A.W."/>
            <person name="Alvarado L."/>
            <person name="Arachchi H.M."/>
            <person name="Berlin A.M."/>
            <person name="Chapman S.B."/>
            <person name="Gainer-Dewar J."/>
            <person name="Goldberg J."/>
            <person name="Griggs A."/>
            <person name="Gujja S."/>
            <person name="Hansen M."/>
            <person name="Howarth C."/>
            <person name="Imamovic A."/>
            <person name="Ireland A."/>
            <person name="Larimer J."/>
            <person name="McCowan C."/>
            <person name="Murphy C."/>
            <person name="Pearson M."/>
            <person name="Poon T.W."/>
            <person name="Priest M."/>
            <person name="Roberts A."/>
            <person name="Saif S."/>
            <person name="Shea T."/>
            <person name="Sisk P."/>
            <person name="Sykes S."/>
            <person name="Wortman J."/>
            <person name="Nusbaum C."/>
            <person name="Birren B."/>
        </authorList>
    </citation>
    <scope>NUCLEOTIDE SEQUENCE [LARGE SCALE GENOMIC DNA]</scope>
    <source>
        <strain evidence="2">ACHKN1017</strain>
    </source>
</reference>
<proteinExistence type="predicted"/>
<evidence type="ECO:0000313" key="1">
    <source>
        <dbReference type="EnsemblMetazoa" id="ACHR014067-PA"/>
    </source>
</evidence>
<evidence type="ECO:0000313" key="2">
    <source>
        <dbReference type="Proteomes" id="UP000075881"/>
    </source>
</evidence>
<dbReference type="Proteomes" id="UP000075881">
    <property type="component" value="Unassembled WGS sequence"/>
</dbReference>
<reference evidence="1" key="2">
    <citation type="submission" date="2020-05" db="UniProtKB">
        <authorList>
            <consortium name="EnsemblMetazoa"/>
        </authorList>
    </citation>
    <scope>IDENTIFICATION</scope>
    <source>
        <strain evidence="1">ACHKN1017</strain>
    </source>
</reference>
<dbReference type="VEuPathDB" id="VectorBase:ACHR014067"/>
<dbReference type="AlphaFoldDB" id="A0A182KHW1"/>
<sequence>MLRNARRSDDGIFQIWTSQRTVCGNDDVMLAAKLYQLALINARIAFDLIRYRFNFAVRQQTRQLLAVEIRHPDALHLTLLHQRFHRLPRVEIVDVGIDRFTVGIHRPVDKVQIDILQPEIVERFLARFRHMFRGVKSVPNLRDDEHIFPLDDAFRYFGPYRLP</sequence>
<name>A0A182KHW1_9DIPT</name>
<dbReference type="EnsemblMetazoa" id="ACHR014067-RA">
    <property type="protein sequence ID" value="ACHR014067-PA"/>
    <property type="gene ID" value="ACHR014067"/>
</dbReference>
<accession>A0A182KHW1</accession>
<organism evidence="1 2">
    <name type="scientific">Anopheles christyi</name>
    <dbReference type="NCBI Taxonomy" id="43041"/>
    <lineage>
        <taxon>Eukaryota</taxon>
        <taxon>Metazoa</taxon>
        <taxon>Ecdysozoa</taxon>
        <taxon>Arthropoda</taxon>
        <taxon>Hexapoda</taxon>
        <taxon>Insecta</taxon>
        <taxon>Pterygota</taxon>
        <taxon>Neoptera</taxon>
        <taxon>Endopterygota</taxon>
        <taxon>Diptera</taxon>
        <taxon>Nematocera</taxon>
        <taxon>Culicoidea</taxon>
        <taxon>Culicidae</taxon>
        <taxon>Anophelinae</taxon>
        <taxon>Anopheles</taxon>
    </lineage>
</organism>
<keyword evidence="2" id="KW-1185">Reference proteome</keyword>
<protein>
    <submittedName>
        <fullName evidence="1">Uncharacterized protein</fullName>
    </submittedName>
</protein>